<dbReference type="AlphaFoldDB" id="A0A397V8W3"/>
<keyword evidence="3" id="KW-1185">Reference proteome</keyword>
<dbReference type="OrthoDB" id="2306753at2759"/>
<dbReference type="PANTHER" id="PTHR45774">
    <property type="entry name" value="BTB/POZ DOMAIN-CONTAINING"/>
    <property type="match status" value="1"/>
</dbReference>
<dbReference type="Gene3D" id="1.25.40.420">
    <property type="match status" value="1"/>
</dbReference>
<evidence type="ECO:0000313" key="3">
    <source>
        <dbReference type="Proteomes" id="UP000266673"/>
    </source>
</evidence>
<dbReference type="Proteomes" id="UP000266673">
    <property type="component" value="Unassembled WGS sequence"/>
</dbReference>
<dbReference type="PROSITE" id="PS51886">
    <property type="entry name" value="TLDC"/>
    <property type="match status" value="1"/>
</dbReference>
<dbReference type="Pfam" id="PF00651">
    <property type="entry name" value="BTB"/>
    <property type="match status" value="1"/>
</dbReference>
<dbReference type="Pfam" id="PF07707">
    <property type="entry name" value="BACK"/>
    <property type="match status" value="1"/>
</dbReference>
<comment type="caution">
    <text evidence="2">The sequence shown here is derived from an EMBL/GenBank/DDBJ whole genome shotgun (WGS) entry which is preliminary data.</text>
</comment>
<gene>
    <name evidence="2" type="ORF">C2G38_2142090</name>
</gene>
<name>A0A397V8W3_9GLOM</name>
<evidence type="ECO:0000313" key="2">
    <source>
        <dbReference type="EMBL" id="RIB18502.1"/>
    </source>
</evidence>
<accession>A0A397V8W3</accession>
<feature type="domain" description="TLDc" evidence="1">
    <location>
        <begin position="302"/>
        <end position="474"/>
    </location>
</feature>
<reference evidence="2 3" key="1">
    <citation type="submission" date="2018-06" db="EMBL/GenBank/DDBJ databases">
        <title>Comparative genomics reveals the genomic features of Rhizophagus irregularis, R. cerebriforme, R. diaphanum and Gigaspora rosea, and their symbiotic lifestyle signature.</title>
        <authorList>
            <person name="Morin E."/>
            <person name="San Clemente H."/>
            <person name="Chen E.C.H."/>
            <person name="De La Providencia I."/>
            <person name="Hainaut M."/>
            <person name="Kuo A."/>
            <person name="Kohler A."/>
            <person name="Murat C."/>
            <person name="Tang N."/>
            <person name="Roy S."/>
            <person name="Loubradou J."/>
            <person name="Henrissat B."/>
            <person name="Grigoriev I.V."/>
            <person name="Corradi N."/>
            <person name="Roux C."/>
            <person name="Martin F.M."/>
        </authorList>
    </citation>
    <scope>NUCLEOTIDE SEQUENCE [LARGE SCALE GENOMIC DNA]</scope>
    <source>
        <strain evidence="2 3">DAOM 194757</strain>
    </source>
</reference>
<proteinExistence type="predicted"/>
<dbReference type="PANTHER" id="PTHR45774:SF3">
    <property type="entry name" value="BTB (POZ) DOMAIN-CONTAINING 2B-RELATED"/>
    <property type="match status" value="1"/>
</dbReference>
<dbReference type="InterPro" id="IPR011705">
    <property type="entry name" value="BACK"/>
</dbReference>
<dbReference type="InterPro" id="IPR006571">
    <property type="entry name" value="TLDc_dom"/>
</dbReference>
<organism evidence="2 3">
    <name type="scientific">Gigaspora rosea</name>
    <dbReference type="NCBI Taxonomy" id="44941"/>
    <lineage>
        <taxon>Eukaryota</taxon>
        <taxon>Fungi</taxon>
        <taxon>Fungi incertae sedis</taxon>
        <taxon>Mucoromycota</taxon>
        <taxon>Glomeromycotina</taxon>
        <taxon>Glomeromycetes</taxon>
        <taxon>Diversisporales</taxon>
        <taxon>Gigasporaceae</taxon>
        <taxon>Gigaspora</taxon>
    </lineage>
</organism>
<protein>
    <recommendedName>
        <fullName evidence="1">TLDc domain-containing protein</fullName>
    </recommendedName>
</protein>
<dbReference type="EMBL" id="QKWP01000535">
    <property type="protein sequence ID" value="RIB18502.1"/>
    <property type="molecule type" value="Genomic_DNA"/>
</dbReference>
<dbReference type="Gene3D" id="3.30.710.10">
    <property type="entry name" value="Potassium Channel Kv1.1, Chain A"/>
    <property type="match status" value="1"/>
</dbReference>
<dbReference type="SMART" id="SM00584">
    <property type="entry name" value="TLDc"/>
    <property type="match status" value="1"/>
</dbReference>
<sequence length="480" mass="56170">MHACRSGVTYFLYFQMLTFYDKLSQDFTKLLEIEYNYDTIIEFCEHPDTQLFKKLANTIKGNNIFNIKLPNISVKTFNIVIKYIYGGVVSLEKLETSDILDLLITFNKFNFSEFTDRLQTLLIEDNASWLRLNFSHIYQISFQNENFKALQQFCNEIIIKHPNLVFDSDDFTSLQENALISLLKHDELQLDESVIWDKVILWGKAQTPDLPSDYEQWNKENFKSLKITLKNCLPHIRYFQIPGDEVIDKIRPYKKILEKNLWDDIMAKLVSPNKPVTSTILPPRKKLITQFPPRKSVSIPSSIINLEHAVEISSWIDRRSTIYDITEIPYEFKLLLRGSRDGFDVKTFHKLCDDIPGLIVVIKVENSNEILGGYNPLDWNSTNNTNKGNIKSPGSFIFSLKNENMKESILSRVNDQSYAIYYGQDHGPWFNDFGHYDPKGPKKWSYWSNNTYQPPIRNVNGPFSIDDYEVFQISKMHKFY</sequence>
<dbReference type="InterPro" id="IPR000210">
    <property type="entry name" value="BTB/POZ_dom"/>
</dbReference>
<dbReference type="InterPro" id="IPR011333">
    <property type="entry name" value="SKP1/BTB/POZ_sf"/>
</dbReference>
<dbReference type="Pfam" id="PF07534">
    <property type="entry name" value="TLD"/>
    <property type="match status" value="1"/>
</dbReference>
<evidence type="ECO:0000259" key="1">
    <source>
        <dbReference type="PROSITE" id="PS51886"/>
    </source>
</evidence>